<dbReference type="InterPro" id="IPR002912">
    <property type="entry name" value="ACT_dom"/>
</dbReference>
<evidence type="ECO:0000256" key="10">
    <source>
        <dbReference type="ARBA" id="ARBA00022915"/>
    </source>
</evidence>
<dbReference type="KEGG" id="gfe:Gferi_14790"/>
<dbReference type="UniPathway" id="UPA00051">
    <property type="reaction ID" value="UER00462"/>
</dbReference>
<dbReference type="UniPathway" id="UPA00050">
    <property type="reaction ID" value="UER00461"/>
</dbReference>
<dbReference type="CDD" id="cd04916">
    <property type="entry name" value="ACT_AKiii-YclM-BS_2"/>
    <property type="match status" value="1"/>
</dbReference>
<dbReference type="PROSITE" id="PS51671">
    <property type="entry name" value="ACT"/>
    <property type="match status" value="1"/>
</dbReference>
<dbReference type="NCBIfam" id="NF006540">
    <property type="entry name" value="PRK09034.1"/>
    <property type="match status" value="1"/>
</dbReference>
<dbReference type="FunFam" id="3.30.2130.10:FF:000001">
    <property type="entry name" value="Bifunctional aspartokinase/homoserine dehydrogenase"/>
    <property type="match status" value="1"/>
</dbReference>
<reference evidence="17 18" key="1">
    <citation type="submission" date="2016-09" db="EMBL/GenBank/DDBJ databases">
        <title>Genomic analysis reveals versatility of anaerobic energy metabolism of Geosporobacter ferrireducens IRF9 of phylum Firmicutes.</title>
        <authorList>
            <person name="Kim S.-J."/>
        </authorList>
    </citation>
    <scope>NUCLEOTIDE SEQUENCE [LARGE SCALE GENOMIC DNA]</scope>
    <source>
        <strain evidence="17 18">IRF9</strain>
    </source>
</reference>
<accession>A0A1D8GIK9</accession>
<evidence type="ECO:0000256" key="7">
    <source>
        <dbReference type="ARBA" id="ARBA00022741"/>
    </source>
</evidence>
<comment type="pathway">
    <text evidence="2 15">Amino-acid biosynthesis; L-lysine biosynthesis via DAP pathway; (S)-tetrahydrodipicolinate from L-aspartate: step 1/4.</text>
</comment>
<feature type="binding site" evidence="13">
    <location>
        <begin position="207"/>
        <end position="208"/>
    </location>
    <ligand>
        <name>ATP</name>
        <dbReference type="ChEBI" id="CHEBI:30616"/>
    </ligand>
</feature>
<evidence type="ECO:0000256" key="6">
    <source>
        <dbReference type="ARBA" id="ARBA00022679"/>
    </source>
</evidence>
<evidence type="ECO:0000256" key="14">
    <source>
        <dbReference type="RuleBase" id="RU003448"/>
    </source>
</evidence>
<dbReference type="InterPro" id="IPR018042">
    <property type="entry name" value="Aspartate_kinase_CS"/>
</dbReference>
<evidence type="ECO:0000256" key="1">
    <source>
        <dbReference type="ARBA" id="ARBA00003121"/>
    </source>
</evidence>
<keyword evidence="7 13" id="KW-0547">Nucleotide-binding</keyword>
<keyword evidence="8 14" id="KW-0418">Kinase</keyword>
<evidence type="ECO:0000256" key="8">
    <source>
        <dbReference type="ARBA" id="ARBA00022777"/>
    </source>
</evidence>
<protein>
    <recommendedName>
        <fullName evidence="14">Aspartokinase</fullName>
        <ecNumber evidence="14">2.7.2.4</ecNumber>
    </recommendedName>
</protein>
<dbReference type="InterPro" id="IPR001341">
    <property type="entry name" value="Asp_kinase"/>
</dbReference>
<comment type="similarity">
    <text evidence="5 14">Belongs to the aspartokinase family.</text>
</comment>
<dbReference type="EC" id="2.7.2.4" evidence="14"/>
<sequence>MKLKVAKFGGSSLANADQFRKVRSIVLADESRRYVIPSAPGKRYAEDSKITDLLYLCHAHVQHAVPFEEVFQIITDRYLGIVAELGLDLDIGAELKIIKEKIKNHASLDYIASRGEYLNGIILANYLNYAFVDAAEVVFFKQNGSFDAERTNVVIAQRLSKYPKAVIPGFYGSTPNGEIKIFSRGGSDITGAIVARGVQADIYENWTDVSGFLMADPRIIDNPKPIETITYRELRELSYMGASVLHEETIFPVRKAGIPINIKNTNDPVHPGTLIVNEAKRTAAITGIAGRKDFTVIHLEKNLMKSDIGFVRKLLTIFEMNGVYFEHIPSSIDTLSIVITDYQIENKLDKIIREIQQQCNPDALEVYPNMALIATVGQGMSYTPGMAAKLFTALANANINIRMIDQGSSEINIIVGIETQDFEKAVHAIYNAFVE</sequence>
<evidence type="ECO:0000256" key="4">
    <source>
        <dbReference type="ARBA" id="ARBA00005139"/>
    </source>
</evidence>
<dbReference type="GO" id="GO:0009088">
    <property type="term" value="P:threonine biosynthetic process"/>
    <property type="evidence" value="ECO:0007669"/>
    <property type="project" value="UniProtKB-UniPathway"/>
</dbReference>
<dbReference type="PANTHER" id="PTHR21499">
    <property type="entry name" value="ASPARTATE KINASE"/>
    <property type="match status" value="1"/>
</dbReference>
<dbReference type="Pfam" id="PF00696">
    <property type="entry name" value="AA_kinase"/>
    <property type="match status" value="1"/>
</dbReference>
<evidence type="ECO:0000256" key="15">
    <source>
        <dbReference type="RuleBase" id="RU004249"/>
    </source>
</evidence>
<dbReference type="SUPFAM" id="SSF53633">
    <property type="entry name" value="Carbamate kinase-like"/>
    <property type="match status" value="1"/>
</dbReference>
<dbReference type="GO" id="GO:0004072">
    <property type="term" value="F:aspartate kinase activity"/>
    <property type="evidence" value="ECO:0007669"/>
    <property type="project" value="UniProtKB-EC"/>
</dbReference>
<name>A0A1D8GIK9_9FIRM</name>
<feature type="binding site" evidence="13">
    <location>
        <position position="116"/>
    </location>
    <ligand>
        <name>substrate</name>
    </ligand>
</feature>
<dbReference type="InterPro" id="IPR036393">
    <property type="entry name" value="AceGlu_kinase-like_sf"/>
</dbReference>
<dbReference type="Pfam" id="PF22468">
    <property type="entry name" value="ACT_9"/>
    <property type="match status" value="1"/>
</dbReference>
<evidence type="ECO:0000256" key="5">
    <source>
        <dbReference type="ARBA" id="ARBA00010122"/>
    </source>
</evidence>
<dbReference type="PANTHER" id="PTHR21499:SF67">
    <property type="entry name" value="ASPARTOKINASE 3"/>
    <property type="match status" value="1"/>
</dbReference>
<dbReference type="SUPFAM" id="SSF55021">
    <property type="entry name" value="ACT-like"/>
    <property type="match status" value="2"/>
</dbReference>
<keyword evidence="9 13" id="KW-0067">ATP-binding</keyword>
<dbReference type="EMBL" id="CP017269">
    <property type="protein sequence ID" value="AOT70731.1"/>
    <property type="molecule type" value="Genomic_DNA"/>
</dbReference>
<dbReference type="InterPro" id="IPR005260">
    <property type="entry name" value="Asp_kin_monofn"/>
</dbReference>
<dbReference type="GO" id="GO:0005829">
    <property type="term" value="C:cytosol"/>
    <property type="evidence" value="ECO:0007669"/>
    <property type="project" value="TreeGrafter"/>
</dbReference>
<keyword evidence="6 14" id="KW-0808">Transferase</keyword>
<feature type="domain" description="ACT" evidence="16">
    <location>
        <begin position="375"/>
        <end position="435"/>
    </location>
</feature>
<evidence type="ECO:0000256" key="12">
    <source>
        <dbReference type="ARBA" id="ARBA00047872"/>
    </source>
</evidence>
<evidence type="ECO:0000259" key="16">
    <source>
        <dbReference type="PROSITE" id="PS51671"/>
    </source>
</evidence>
<comment type="pathway">
    <text evidence="3 15">Amino-acid biosynthesis; L-methionine biosynthesis via de novo pathway; L-homoserine from L-aspartate: step 1/3.</text>
</comment>
<dbReference type="GO" id="GO:0009090">
    <property type="term" value="P:homoserine biosynthetic process"/>
    <property type="evidence" value="ECO:0007669"/>
    <property type="project" value="TreeGrafter"/>
</dbReference>
<dbReference type="PIRSF" id="PIRSF000726">
    <property type="entry name" value="Asp_kin"/>
    <property type="match status" value="1"/>
</dbReference>
<dbReference type="OrthoDB" id="9799110at2"/>
<comment type="catalytic activity">
    <reaction evidence="12 14">
        <text>L-aspartate + ATP = 4-phospho-L-aspartate + ADP</text>
        <dbReference type="Rhea" id="RHEA:23776"/>
        <dbReference type="ChEBI" id="CHEBI:29991"/>
        <dbReference type="ChEBI" id="CHEBI:30616"/>
        <dbReference type="ChEBI" id="CHEBI:57535"/>
        <dbReference type="ChEBI" id="CHEBI:456216"/>
        <dbReference type="EC" id="2.7.2.4"/>
    </reaction>
</comment>
<dbReference type="STRING" id="1424294.Gferi_14790"/>
<comment type="pathway">
    <text evidence="4 15">Amino-acid biosynthesis; L-threonine biosynthesis; L-threonine from L-aspartate: step 1/5.</text>
</comment>
<keyword evidence="18" id="KW-1185">Reference proteome</keyword>
<evidence type="ECO:0000256" key="13">
    <source>
        <dbReference type="PIRSR" id="PIRSR000726-1"/>
    </source>
</evidence>
<proteinExistence type="inferred from homology"/>
<dbReference type="Proteomes" id="UP000095743">
    <property type="component" value="Chromosome"/>
</dbReference>
<evidence type="ECO:0000256" key="3">
    <source>
        <dbReference type="ARBA" id="ARBA00004986"/>
    </source>
</evidence>
<dbReference type="InterPro" id="IPR054352">
    <property type="entry name" value="ACT_Aspartokinase"/>
</dbReference>
<dbReference type="UniPathway" id="UPA00034">
    <property type="reaction ID" value="UER00015"/>
</dbReference>
<feature type="binding site" evidence="13">
    <location>
        <position position="218"/>
    </location>
    <ligand>
        <name>ATP</name>
        <dbReference type="ChEBI" id="CHEBI:30616"/>
    </ligand>
</feature>
<feature type="binding site" evidence="13">
    <location>
        <position position="51"/>
    </location>
    <ligand>
        <name>substrate</name>
    </ligand>
</feature>
<dbReference type="InterPro" id="IPR045865">
    <property type="entry name" value="ACT-like_dom_sf"/>
</dbReference>
<evidence type="ECO:0000256" key="2">
    <source>
        <dbReference type="ARBA" id="ARBA00004766"/>
    </source>
</evidence>
<evidence type="ECO:0000256" key="9">
    <source>
        <dbReference type="ARBA" id="ARBA00022840"/>
    </source>
</evidence>
<evidence type="ECO:0000313" key="17">
    <source>
        <dbReference type="EMBL" id="AOT70731.1"/>
    </source>
</evidence>
<evidence type="ECO:0000256" key="11">
    <source>
        <dbReference type="ARBA" id="ARBA00023154"/>
    </source>
</evidence>
<dbReference type="GO" id="GO:0009089">
    <property type="term" value="P:lysine biosynthetic process via diaminopimelate"/>
    <property type="evidence" value="ECO:0007669"/>
    <property type="project" value="UniProtKB-UniPathway"/>
</dbReference>
<dbReference type="InterPro" id="IPR001048">
    <property type="entry name" value="Asp/Glu/Uridylate_kinase"/>
</dbReference>
<comment type="function">
    <text evidence="1">Catalyzes the phosphorylation of the beta-carboxyl group of aspartic acid with ATP to yield 4-phospho-L-aspartate, which is involved in the branched biosynthetic pathway leading to the biosynthesis of amino acids threonine, isoleucine and methionine.</text>
</comment>
<dbReference type="GO" id="GO:0019877">
    <property type="term" value="P:diaminopimelate biosynthetic process"/>
    <property type="evidence" value="ECO:0007669"/>
    <property type="project" value="UniProtKB-KW"/>
</dbReference>
<organism evidence="17 18">
    <name type="scientific">Geosporobacter ferrireducens</name>
    <dbReference type="NCBI Taxonomy" id="1424294"/>
    <lineage>
        <taxon>Bacteria</taxon>
        <taxon>Bacillati</taxon>
        <taxon>Bacillota</taxon>
        <taxon>Clostridia</taxon>
        <taxon>Peptostreptococcales</taxon>
        <taxon>Thermotaleaceae</taxon>
        <taxon>Geosporobacter</taxon>
    </lineage>
</organism>
<dbReference type="GO" id="GO:0005524">
    <property type="term" value="F:ATP binding"/>
    <property type="evidence" value="ECO:0007669"/>
    <property type="project" value="UniProtKB-KW"/>
</dbReference>
<dbReference type="PROSITE" id="PS00324">
    <property type="entry name" value="ASPARTOKINASE"/>
    <property type="match status" value="1"/>
</dbReference>
<evidence type="ECO:0000313" key="18">
    <source>
        <dbReference type="Proteomes" id="UP000095743"/>
    </source>
</evidence>
<keyword evidence="15" id="KW-0028">Amino-acid biosynthesis</keyword>
<gene>
    <name evidence="17" type="ORF">Gferi_14790</name>
</gene>
<keyword evidence="11" id="KW-0457">Lysine biosynthesis</keyword>
<dbReference type="RefSeq" id="WP_069977814.1">
    <property type="nucleotide sequence ID" value="NZ_CP017269.1"/>
</dbReference>
<dbReference type="NCBIfam" id="TIGR00657">
    <property type="entry name" value="asp_kinases"/>
    <property type="match status" value="1"/>
</dbReference>
<keyword evidence="10" id="KW-0220">Diaminopimelate biosynthesis</keyword>
<dbReference type="Gene3D" id="3.30.2130.10">
    <property type="entry name" value="VC0802-like"/>
    <property type="match status" value="1"/>
</dbReference>
<dbReference type="Gene3D" id="3.40.1160.10">
    <property type="entry name" value="Acetylglutamate kinase-like"/>
    <property type="match status" value="1"/>
</dbReference>
<dbReference type="AlphaFoldDB" id="A0A1D8GIK9"/>
<feature type="binding site" evidence="13">
    <location>
        <begin position="7"/>
        <end position="10"/>
    </location>
    <ligand>
        <name>ATP</name>
        <dbReference type="ChEBI" id="CHEBI:30616"/>
    </ligand>
</feature>